<sequence length="88" mass="9910">ETRLVEGGKLICVSLYFEVNKTSVSSCGVWALSELSEPHHTTQTISQSQSQISLSFILHALLLGFVGINRLHVWNWMDLDEIKQKVVL</sequence>
<organism evidence="2 3">
    <name type="scientific">Glycine soja</name>
    <name type="common">Wild soybean</name>
    <dbReference type="NCBI Taxonomy" id="3848"/>
    <lineage>
        <taxon>Eukaryota</taxon>
        <taxon>Viridiplantae</taxon>
        <taxon>Streptophyta</taxon>
        <taxon>Embryophyta</taxon>
        <taxon>Tracheophyta</taxon>
        <taxon>Spermatophyta</taxon>
        <taxon>Magnoliopsida</taxon>
        <taxon>eudicotyledons</taxon>
        <taxon>Gunneridae</taxon>
        <taxon>Pentapetalae</taxon>
        <taxon>rosids</taxon>
        <taxon>fabids</taxon>
        <taxon>Fabales</taxon>
        <taxon>Fabaceae</taxon>
        <taxon>Papilionoideae</taxon>
        <taxon>50 kb inversion clade</taxon>
        <taxon>NPAAA clade</taxon>
        <taxon>indigoferoid/millettioid clade</taxon>
        <taxon>Phaseoleae</taxon>
        <taxon>Glycine</taxon>
        <taxon>Glycine subgen. Soja</taxon>
    </lineage>
</organism>
<dbReference type="Proteomes" id="UP000289340">
    <property type="component" value="Chromosome 19"/>
</dbReference>
<comment type="caution">
    <text evidence="2">The sequence shown here is derived from an EMBL/GenBank/DDBJ whole genome shotgun (WGS) entry which is preliminary data.</text>
</comment>
<keyword evidence="1" id="KW-1133">Transmembrane helix</keyword>
<keyword evidence="3" id="KW-1185">Reference proteome</keyword>
<dbReference type="EMBL" id="QZWG01000019">
    <property type="protein sequence ID" value="RZB47459.1"/>
    <property type="molecule type" value="Genomic_DNA"/>
</dbReference>
<accession>A0A445FF41</accession>
<dbReference type="AlphaFoldDB" id="A0A445FF41"/>
<protein>
    <submittedName>
        <fullName evidence="2">Uncharacterized protein</fullName>
    </submittedName>
</protein>
<reference evidence="2 3" key="1">
    <citation type="submission" date="2018-09" db="EMBL/GenBank/DDBJ databases">
        <title>A high-quality reference genome of wild soybean provides a powerful tool to mine soybean genomes.</title>
        <authorList>
            <person name="Xie M."/>
            <person name="Chung C.Y.L."/>
            <person name="Li M.-W."/>
            <person name="Wong F.-L."/>
            <person name="Chan T.-F."/>
            <person name="Lam H.-M."/>
        </authorList>
    </citation>
    <scope>NUCLEOTIDE SEQUENCE [LARGE SCALE GENOMIC DNA]</scope>
    <source>
        <strain evidence="3">cv. W05</strain>
        <tissue evidence="2">Hypocotyl of etiolated seedlings</tissue>
    </source>
</reference>
<evidence type="ECO:0000313" key="3">
    <source>
        <dbReference type="Proteomes" id="UP000289340"/>
    </source>
</evidence>
<name>A0A445FF41_GLYSO</name>
<feature type="transmembrane region" description="Helical" evidence="1">
    <location>
        <begin position="52"/>
        <end position="71"/>
    </location>
</feature>
<proteinExistence type="predicted"/>
<evidence type="ECO:0000313" key="2">
    <source>
        <dbReference type="EMBL" id="RZB47459.1"/>
    </source>
</evidence>
<feature type="non-terminal residue" evidence="2">
    <location>
        <position position="1"/>
    </location>
</feature>
<keyword evidence="1" id="KW-0472">Membrane</keyword>
<gene>
    <name evidence="2" type="ORF">D0Y65_051188</name>
</gene>
<keyword evidence="1" id="KW-0812">Transmembrane</keyword>
<evidence type="ECO:0000256" key="1">
    <source>
        <dbReference type="SAM" id="Phobius"/>
    </source>
</evidence>